<reference evidence="9 10" key="1">
    <citation type="journal article" date="2019" name="Fungal Biol. Biotechnol.">
        <title>Draft genome sequence of fastidious pathogen Ceratobasidium theobromae, which causes vascular-streak dieback in Theobroma cacao.</title>
        <authorList>
            <person name="Ali S.S."/>
            <person name="Asman A."/>
            <person name="Shao J."/>
            <person name="Firmansyah A.P."/>
            <person name="Susilo A.W."/>
            <person name="Rosmana A."/>
            <person name="McMahon P."/>
            <person name="Junaid M."/>
            <person name="Guest D."/>
            <person name="Kheng T.Y."/>
            <person name="Meinhardt L.W."/>
            <person name="Bailey B.A."/>
        </authorList>
    </citation>
    <scope>NUCLEOTIDE SEQUENCE [LARGE SCALE GENOMIC DNA]</scope>
    <source>
        <strain evidence="9 10">CT2</strain>
    </source>
</reference>
<feature type="transmembrane region" description="Helical" evidence="7">
    <location>
        <begin position="214"/>
        <end position="234"/>
    </location>
</feature>
<dbReference type="Proteomes" id="UP000383932">
    <property type="component" value="Unassembled WGS sequence"/>
</dbReference>
<evidence type="ECO:0000256" key="5">
    <source>
        <dbReference type="ARBA" id="ARBA00023136"/>
    </source>
</evidence>
<dbReference type="InterPro" id="IPR032816">
    <property type="entry name" value="VTT_dom"/>
</dbReference>
<dbReference type="EMBL" id="SSOP01000042">
    <property type="protein sequence ID" value="KAB5593256.1"/>
    <property type="molecule type" value="Genomic_DNA"/>
</dbReference>
<keyword evidence="3" id="KW-0732">Signal</keyword>
<evidence type="ECO:0000313" key="9">
    <source>
        <dbReference type="EMBL" id="KAB5593256.1"/>
    </source>
</evidence>
<keyword evidence="4 7" id="KW-1133">Transmembrane helix</keyword>
<dbReference type="AlphaFoldDB" id="A0A5N5QQ28"/>
<comment type="subcellular location">
    <subcellularLocation>
        <location evidence="1">Membrane</location>
        <topology evidence="1">Multi-pass membrane protein</topology>
    </subcellularLocation>
</comment>
<feature type="transmembrane region" description="Helical" evidence="7">
    <location>
        <begin position="246"/>
        <end position="266"/>
    </location>
</feature>
<evidence type="ECO:0000256" key="7">
    <source>
        <dbReference type="SAM" id="Phobius"/>
    </source>
</evidence>
<evidence type="ECO:0000256" key="6">
    <source>
        <dbReference type="SAM" id="MobiDB-lite"/>
    </source>
</evidence>
<keyword evidence="10" id="KW-1185">Reference proteome</keyword>
<evidence type="ECO:0000256" key="4">
    <source>
        <dbReference type="ARBA" id="ARBA00022989"/>
    </source>
</evidence>
<feature type="transmembrane region" description="Helical" evidence="7">
    <location>
        <begin position="278"/>
        <end position="300"/>
    </location>
</feature>
<dbReference type="InterPro" id="IPR045014">
    <property type="entry name" value="TM41A/B"/>
</dbReference>
<dbReference type="Pfam" id="PF09335">
    <property type="entry name" value="VTT_dom"/>
    <property type="match status" value="1"/>
</dbReference>
<sequence>MSLSPPQPLRARASSIVQPLTIDSLRRTTGLATPPASPFSSVFTRPPRQHLPSPALSRTPSPPPRETHAPVLRLAAGFALSAVPILMALSTLPVALRMPRTLADIALLGRDLKAYAASAPGMAHVMAVMCCLAVWEHAWSIPGSVVLNVLAGALVSPLWATLLMTLLTSLGSLAASLLAAPLEPIVQRIAPKALDVVASALQGDPRAAKRTPTWVRIVVMRLVGVVPWSAINIACGVCRVPFVDCAIGAFIGALPWTAVTCQTLALGSSSDPKTLSSLLSSPAIILKLVLLSLLSLGPVLCRDKLTDALAATDEKAPLAPAPMWKVWHWRRSSHGLPRPKSPERTMEEVLDENLIFAMSPHANHVMYPVLLFCSGGIQSSSLVYNYLIQFGLGRLEPGPLGIPRSTHPNTGRHPAYALSQFSFQHPPVRPHLARRSHFDVTRTTWLAYKFASKGPHIFLCPASAPRVSRPSLR</sequence>
<evidence type="ECO:0000256" key="2">
    <source>
        <dbReference type="ARBA" id="ARBA00022692"/>
    </source>
</evidence>
<gene>
    <name evidence="9" type="ORF">CTheo_3338</name>
</gene>
<keyword evidence="2 7" id="KW-0812">Transmembrane</keyword>
<evidence type="ECO:0000256" key="3">
    <source>
        <dbReference type="ARBA" id="ARBA00022729"/>
    </source>
</evidence>
<dbReference type="GO" id="GO:0016020">
    <property type="term" value="C:membrane"/>
    <property type="evidence" value="ECO:0007669"/>
    <property type="project" value="UniProtKB-SubCell"/>
</dbReference>
<feature type="domain" description="VTT" evidence="8">
    <location>
        <begin position="141"/>
        <end position="262"/>
    </location>
</feature>
<feature type="transmembrane region" description="Helical" evidence="7">
    <location>
        <begin position="117"/>
        <end position="138"/>
    </location>
</feature>
<dbReference type="OrthoDB" id="3364966at2759"/>
<evidence type="ECO:0000313" key="10">
    <source>
        <dbReference type="Proteomes" id="UP000383932"/>
    </source>
</evidence>
<evidence type="ECO:0000256" key="1">
    <source>
        <dbReference type="ARBA" id="ARBA00004141"/>
    </source>
</evidence>
<dbReference type="PANTHER" id="PTHR43220:SF21">
    <property type="entry name" value="TRANSMEMBRANE PROTEIN 41A"/>
    <property type="match status" value="1"/>
</dbReference>
<organism evidence="9 10">
    <name type="scientific">Ceratobasidium theobromae</name>
    <dbReference type="NCBI Taxonomy" id="1582974"/>
    <lineage>
        <taxon>Eukaryota</taxon>
        <taxon>Fungi</taxon>
        <taxon>Dikarya</taxon>
        <taxon>Basidiomycota</taxon>
        <taxon>Agaricomycotina</taxon>
        <taxon>Agaricomycetes</taxon>
        <taxon>Cantharellales</taxon>
        <taxon>Ceratobasidiaceae</taxon>
        <taxon>Ceratobasidium</taxon>
    </lineage>
</organism>
<protein>
    <recommendedName>
        <fullName evidence="8">VTT domain-containing protein</fullName>
    </recommendedName>
</protein>
<dbReference type="PANTHER" id="PTHR43220">
    <property type="match status" value="1"/>
</dbReference>
<name>A0A5N5QQ28_9AGAM</name>
<feature type="transmembrane region" description="Helical" evidence="7">
    <location>
        <begin position="71"/>
        <end position="96"/>
    </location>
</feature>
<evidence type="ECO:0000259" key="8">
    <source>
        <dbReference type="Pfam" id="PF09335"/>
    </source>
</evidence>
<feature type="region of interest" description="Disordered" evidence="6">
    <location>
        <begin position="27"/>
        <end position="67"/>
    </location>
</feature>
<accession>A0A5N5QQ28</accession>
<proteinExistence type="predicted"/>
<comment type="caution">
    <text evidence="9">The sequence shown here is derived from an EMBL/GenBank/DDBJ whole genome shotgun (WGS) entry which is preliminary data.</text>
</comment>
<keyword evidence="5 7" id="KW-0472">Membrane</keyword>